<evidence type="ECO:0000256" key="10">
    <source>
        <dbReference type="ARBA" id="ARBA00022989"/>
    </source>
</evidence>
<proteinExistence type="predicted"/>
<evidence type="ECO:0000256" key="4">
    <source>
        <dbReference type="ARBA" id="ARBA00022553"/>
    </source>
</evidence>
<dbReference type="EC" id="2.7.13.3" evidence="3"/>
<evidence type="ECO:0000256" key="3">
    <source>
        <dbReference type="ARBA" id="ARBA00012438"/>
    </source>
</evidence>
<dbReference type="Gene3D" id="3.30.565.10">
    <property type="entry name" value="Histidine kinase-like ATPase, C-terminal domain"/>
    <property type="match status" value="1"/>
</dbReference>
<dbReference type="EMBL" id="QUNO01000007">
    <property type="protein sequence ID" value="REH46086.1"/>
    <property type="molecule type" value="Genomic_DNA"/>
</dbReference>
<dbReference type="RefSeq" id="WP_116176231.1">
    <property type="nucleotide sequence ID" value="NZ_CP144375.1"/>
</dbReference>
<dbReference type="InterPro" id="IPR011712">
    <property type="entry name" value="Sig_transdc_His_kin_sub3_dim/P"/>
</dbReference>
<comment type="subcellular location">
    <subcellularLocation>
        <location evidence="2">Membrane</location>
    </subcellularLocation>
</comment>
<dbReference type="GO" id="GO:0005524">
    <property type="term" value="F:ATP binding"/>
    <property type="evidence" value="ECO:0007669"/>
    <property type="project" value="UniProtKB-KW"/>
</dbReference>
<dbReference type="InterPro" id="IPR029016">
    <property type="entry name" value="GAF-like_dom_sf"/>
</dbReference>
<dbReference type="Pfam" id="PF02518">
    <property type="entry name" value="HATPase_c"/>
    <property type="match status" value="1"/>
</dbReference>
<evidence type="ECO:0000256" key="1">
    <source>
        <dbReference type="ARBA" id="ARBA00000085"/>
    </source>
</evidence>
<evidence type="ECO:0000256" key="6">
    <source>
        <dbReference type="ARBA" id="ARBA00022692"/>
    </source>
</evidence>
<accession>A0A3E0HIR4</accession>
<dbReference type="InterPro" id="IPR007891">
    <property type="entry name" value="CHASE3"/>
</dbReference>
<dbReference type="GO" id="GO:0000155">
    <property type="term" value="F:phosphorelay sensor kinase activity"/>
    <property type="evidence" value="ECO:0007669"/>
    <property type="project" value="InterPro"/>
</dbReference>
<dbReference type="OrthoDB" id="5241729at2"/>
<keyword evidence="6 12" id="KW-0812">Transmembrane</keyword>
<dbReference type="SUPFAM" id="SSF55874">
    <property type="entry name" value="ATPase domain of HSP90 chaperone/DNA topoisomerase II/histidine kinase"/>
    <property type="match status" value="1"/>
</dbReference>
<keyword evidence="9" id="KW-0067">ATP-binding</keyword>
<dbReference type="PROSITE" id="PS50885">
    <property type="entry name" value="HAMP"/>
    <property type="match status" value="1"/>
</dbReference>
<dbReference type="CDD" id="cd16917">
    <property type="entry name" value="HATPase_UhpB-NarQ-NarX-like"/>
    <property type="match status" value="1"/>
</dbReference>
<keyword evidence="8" id="KW-0418">Kinase</keyword>
<feature type="transmembrane region" description="Helical" evidence="12">
    <location>
        <begin position="6"/>
        <end position="32"/>
    </location>
</feature>
<evidence type="ECO:0000256" key="11">
    <source>
        <dbReference type="ARBA" id="ARBA00023012"/>
    </source>
</evidence>
<evidence type="ECO:0000259" key="13">
    <source>
        <dbReference type="PROSITE" id="PS50885"/>
    </source>
</evidence>
<reference evidence="14 15" key="1">
    <citation type="submission" date="2018-08" db="EMBL/GenBank/DDBJ databases">
        <title>Genomic Encyclopedia of Archaeal and Bacterial Type Strains, Phase II (KMG-II): from individual species to whole genera.</title>
        <authorList>
            <person name="Goeker M."/>
        </authorList>
    </citation>
    <scope>NUCLEOTIDE SEQUENCE [LARGE SCALE GENOMIC DNA]</scope>
    <source>
        <strain evidence="14 15">DSM 45791</strain>
    </source>
</reference>
<keyword evidence="12" id="KW-0472">Membrane</keyword>
<dbReference type="Pfam" id="PF07730">
    <property type="entry name" value="HisKA_3"/>
    <property type="match status" value="1"/>
</dbReference>
<dbReference type="AlphaFoldDB" id="A0A3E0HIR4"/>
<evidence type="ECO:0000256" key="8">
    <source>
        <dbReference type="ARBA" id="ARBA00022777"/>
    </source>
</evidence>
<dbReference type="InterPro" id="IPR003594">
    <property type="entry name" value="HATPase_dom"/>
</dbReference>
<sequence length="624" mass="66018">MGGLILRVLGGCALLAITEGILLVVLLSAVIVERESAQLARHSQELLTSSSRLERLLVDVETGGRGFLLTGDERFLEPWNTARAAIPAESVNLQRLSDTPEQRDQSRRITQGIESYVARYSVPMVGAARRNDPSVRSVAAIDDGRRRVDLIRTDFERLDLTERGVAVARDEQAAATAGQAVVAVAAGVAGSVLLILLFAGYMTRAVIRPVRRAAAMADRLAGGELATRIPETGAAEIRTLERSFNKMGRSLEQNRDELTQFADEQAALRRVATLVAHAEPPPAVFTAVTEEAGRVLGADGTRLLRYEADGTATTVASWGAAGCEVVVGARVRLDAESVASQVLRTDEPARIEGVVEALGGDVRSAVGVPILVEGALWGVMKALSTRDEPLPEDTENRFANFTDLVATAIANTQARADLAASRVRVVAAADETRRRIERDLHDGIQQRLVSLALDLRAAEAGVPAELPGLRSELSEVASGLAAAVDELREIARGIHPAILSEGGLGPALRALARRSAIPVELDVQVGSRLAPSVEVAAYYTVAEALANATKHARASVVRVEAAVRGDRLHVAVRDDGVGGADPARGSGLIGLTDRIEALEGRMTVASPPGLGTSLKVELPLGVDE</sequence>
<dbReference type="SMART" id="SM00387">
    <property type="entry name" value="HATPase_c"/>
    <property type="match status" value="1"/>
</dbReference>
<dbReference type="SUPFAM" id="SSF55781">
    <property type="entry name" value="GAF domain-like"/>
    <property type="match status" value="1"/>
</dbReference>
<keyword evidence="11" id="KW-0902">Two-component regulatory system</keyword>
<evidence type="ECO:0000313" key="14">
    <source>
        <dbReference type="EMBL" id="REH46086.1"/>
    </source>
</evidence>
<dbReference type="PANTHER" id="PTHR24421">
    <property type="entry name" value="NITRATE/NITRITE SENSOR PROTEIN NARX-RELATED"/>
    <property type="match status" value="1"/>
</dbReference>
<dbReference type="Pfam" id="PF00672">
    <property type="entry name" value="HAMP"/>
    <property type="match status" value="1"/>
</dbReference>
<dbReference type="CDD" id="cd19410">
    <property type="entry name" value="HK9-like_sensor"/>
    <property type="match status" value="1"/>
</dbReference>
<keyword evidence="10 12" id="KW-1133">Transmembrane helix</keyword>
<dbReference type="InterPro" id="IPR003018">
    <property type="entry name" value="GAF"/>
</dbReference>
<evidence type="ECO:0000256" key="2">
    <source>
        <dbReference type="ARBA" id="ARBA00004370"/>
    </source>
</evidence>
<comment type="catalytic activity">
    <reaction evidence="1">
        <text>ATP + protein L-histidine = ADP + protein N-phospho-L-histidine.</text>
        <dbReference type="EC" id="2.7.13.3"/>
    </reaction>
</comment>
<dbReference type="Gene3D" id="1.20.5.1930">
    <property type="match status" value="1"/>
</dbReference>
<keyword evidence="7" id="KW-0547">Nucleotide-binding</keyword>
<dbReference type="SMART" id="SM00304">
    <property type="entry name" value="HAMP"/>
    <property type="match status" value="2"/>
</dbReference>
<evidence type="ECO:0000256" key="5">
    <source>
        <dbReference type="ARBA" id="ARBA00022679"/>
    </source>
</evidence>
<dbReference type="Gene3D" id="6.10.340.10">
    <property type="match status" value="1"/>
</dbReference>
<keyword evidence="4" id="KW-0597">Phosphoprotein</keyword>
<dbReference type="Pfam" id="PF01590">
    <property type="entry name" value="GAF"/>
    <property type="match status" value="1"/>
</dbReference>
<evidence type="ECO:0000256" key="9">
    <source>
        <dbReference type="ARBA" id="ARBA00022840"/>
    </source>
</evidence>
<organism evidence="14 15">
    <name type="scientific">Kutzneria buriramensis</name>
    <dbReference type="NCBI Taxonomy" id="1045776"/>
    <lineage>
        <taxon>Bacteria</taxon>
        <taxon>Bacillati</taxon>
        <taxon>Actinomycetota</taxon>
        <taxon>Actinomycetes</taxon>
        <taxon>Pseudonocardiales</taxon>
        <taxon>Pseudonocardiaceae</taxon>
        <taxon>Kutzneria</taxon>
    </lineage>
</organism>
<dbReference type="CDD" id="cd06225">
    <property type="entry name" value="HAMP"/>
    <property type="match status" value="1"/>
</dbReference>
<dbReference type="SMART" id="SM00065">
    <property type="entry name" value="GAF"/>
    <property type="match status" value="1"/>
</dbReference>
<keyword evidence="15" id="KW-1185">Reference proteome</keyword>
<dbReference type="Gene3D" id="3.30.450.40">
    <property type="match status" value="1"/>
</dbReference>
<evidence type="ECO:0000313" key="15">
    <source>
        <dbReference type="Proteomes" id="UP000256269"/>
    </source>
</evidence>
<dbReference type="SUPFAM" id="SSF158472">
    <property type="entry name" value="HAMP domain-like"/>
    <property type="match status" value="1"/>
</dbReference>
<feature type="transmembrane region" description="Helical" evidence="12">
    <location>
        <begin position="180"/>
        <end position="202"/>
    </location>
</feature>
<dbReference type="InterPro" id="IPR036890">
    <property type="entry name" value="HATPase_C_sf"/>
</dbReference>
<dbReference type="Proteomes" id="UP000256269">
    <property type="component" value="Unassembled WGS sequence"/>
</dbReference>
<dbReference type="Pfam" id="PF05227">
    <property type="entry name" value="CHASE3"/>
    <property type="match status" value="1"/>
</dbReference>
<evidence type="ECO:0000256" key="12">
    <source>
        <dbReference type="SAM" id="Phobius"/>
    </source>
</evidence>
<evidence type="ECO:0000256" key="7">
    <source>
        <dbReference type="ARBA" id="ARBA00022741"/>
    </source>
</evidence>
<keyword evidence="5" id="KW-0808">Transferase</keyword>
<dbReference type="GO" id="GO:0016020">
    <property type="term" value="C:membrane"/>
    <property type="evidence" value="ECO:0007669"/>
    <property type="project" value="UniProtKB-SubCell"/>
</dbReference>
<protein>
    <recommendedName>
        <fullName evidence="3">histidine kinase</fullName>
        <ecNumber evidence="3">2.7.13.3</ecNumber>
    </recommendedName>
</protein>
<dbReference type="InterPro" id="IPR050482">
    <property type="entry name" value="Sensor_HK_TwoCompSys"/>
</dbReference>
<comment type="caution">
    <text evidence="14">The sequence shown here is derived from an EMBL/GenBank/DDBJ whole genome shotgun (WGS) entry which is preliminary data.</text>
</comment>
<feature type="domain" description="HAMP" evidence="13">
    <location>
        <begin position="204"/>
        <end position="256"/>
    </location>
</feature>
<dbReference type="PANTHER" id="PTHR24421:SF10">
    <property type="entry name" value="NITRATE_NITRITE SENSOR PROTEIN NARQ"/>
    <property type="match status" value="1"/>
</dbReference>
<dbReference type="InterPro" id="IPR003660">
    <property type="entry name" value="HAMP_dom"/>
</dbReference>
<name>A0A3E0HIR4_9PSEU</name>
<gene>
    <name evidence="14" type="ORF">BCF44_107219</name>
</gene>
<dbReference type="GO" id="GO:0046983">
    <property type="term" value="F:protein dimerization activity"/>
    <property type="evidence" value="ECO:0007669"/>
    <property type="project" value="InterPro"/>
</dbReference>